<organism evidence="1 2">
    <name type="scientific">Stephania cephalantha</name>
    <dbReference type="NCBI Taxonomy" id="152367"/>
    <lineage>
        <taxon>Eukaryota</taxon>
        <taxon>Viridiplantae</taxon>
        <taxon>Streptophyta</taxon>
        <taxon>Embryophyta</taxon>
        <taxon>Tracheophyta</taxon>
        <taxon>Spermatophyta</taxon>
        <taxon>Magnoliopsida</taxon>
        <taxon>Ranunculales</taxon>
        <taxon>Menispermaceae</taxon>
        <taxon>Menispermoideae</taxon>
        <taxon>Cissampelideae</taxon>
        <taxon>Stephania</taxon>
    </lineage>
</organism>
<reference evidence="1 2" key="1">
    <citation type="submission" date="2024-01" db="EMBL/GenBank/DDBJ databases">
        <title>Genome assemblies of Stephania.</title>
        <authorList>
            <person name="Yang L."/>
        </authorList>
    </citation>
    <scope>NUCLEOTIDE SEQUENCE [LARGE SCALE GENOMIC DNA]</scope>
    <source>
        <strain evidence="1">JXDWG</strain>
        <tissue evidence="1">Leaf</tissue>
    </source>
</reference>
<name>A0AAP0EVD1_9MAGN</name>
<dbReference type="AlphaFoldDB" id="A0AAP0EVD1"/>
<keyword evidence="2" id="KW-1185">Reference proteome</keyword>
<sequence length="128" mass="14505">MKRSTLIMVLASRNATLCWRCSPVVGVDRRDERTWALVGCTIVKEVKDLGVILGVNEENETSGGLRSAQIMYTPMASSQEDGIKQEADYIVSHVYNCINQRGIHTTRAELKVRNIAWQYFSNVIRKMI</sequence>
<gene>
    <name evidence="1" type="ORF">Scep_023529</name>
</gene>
<dbReference type="Proteomes" id="UP001419268">
    <property type="component" value="Unassembled WGS sequence"/>
</dbReference>
<proteinExistence type="predicted"/>
<evidence type="ECO:0000313" key="2">
    <source>
        <dbReference type="Proteomes" id="UP001419268"/>
    </source>
</evidence>
<accession>A0AAP0EVD1</accession>
<dbReference type="EMBL" id="JBBNAG010000010">
    <property type="protein sequence ID" value="KAK9100099.1"/>
    <property type="molecule type" value="Genomic_DNA"/>
</dbReference>
<comment type="caution">
    <text evidence="1">The sequence shown here is derived from an EMBL/GenBank/DDBJ whole genome shotgun (WGS) entry which is preliminary data.</text>
</comment>
<protein>
    <submittedName>
        <fullName evidence="1">Uncharacterized protein</fullName>
    </submittedName>
</protein>
<evidence type="ECO:0000313" key="1">
    <source>
        <dbReference type="EMBL" id="KAK9100099.1"/>
    </source>
</evidence>